<proteinExistence type="predicted"/>
<name>A0A1D8AUC1_9BACT</name>
<dbReference type="Proteomes" id="UP000095228">
    <property type="component" value="Chromosome"/>
</dbReference>
<sequence length="543" mass="60356">MLLSNRNSRRSLLIEHNPFQILAAGITRADSDGTVTIDCAAEFDRDDDAGLRHWLAQNFEKQNAWVPAVASFSPPEALFQRESLQPRKLADADYLPELVKDQYKIEQPANWKLQVLSPLEGELIPAEGTQRPGLICGVSHTDVHLMQQQLLDHRLLPYRLEMSILPLLGAVAEHQARVNDKRAIVVVVIEQEHTVAYILGKEGVHTPATVRNGFSSIVQAARREFELTTAAEVRQRLQQPDDELLLRASKFVRAIGRDLKPLVDSYEMTTGQPVGSIYCAYLPPALSWIAEPLAQVVGRTPFTFDCAAWQTTVGIQTGGDVTAPGHHWLGALSLVADLPGSKPEQPTKGDAAYRGPWRIDCRISAALPSSDLIRRRFIGNAVAATLASAVLIFTLWQFYTSGLLSTEISYWQQQIAENDRAFKSLNADAAKLDALVKKLDAAHALVHAPYVTSDLILEFGRTRLERMSLERIDGFREGLVLRGILREPSTRASQTLRTYVDTLRRDPKLGPLFSSVVLVSLERNEEANQITFEIACRLKEPAP</sequence>
<keyword evidence="1" id="KW-1133">Transmembrane helix</keyword>
<keyword evidence="3" id="KW-1185">Reference proteome</keyword>
<dbReference type="OrthoDB" id="181085at2"/>
<dbReference type="KEGG" id="obg:Verru16b_01530"/>
<evidence type="ECO:0000313" key="2">
    <source>
        <dbReference type="EMBL" id="AOS44468.1"/>
    </source>
</evidence>
<accession>A0A1D8AUC1</accession>
<evidence type="ECO:0008006" key="4">
    <source>
        <dbReference type="Google" id="ProtNLM"/>
    </source>
</evidence>
<reference evidence="2 3" key="1">
    <citation type="submission" date="2016-06" db="EMBL/GenBank/DDBJ databases">
        <title>Three novel species with peptidoglycan cell walls form the new genus Lacunisphaera gen. nov. in the family Opitutaceae of the verrucomicrobial subdivision 4.</title>
        <authorList>
            <person name="Rast P."/>
            <person name="Gloeckner I."/>
            <person name="Jogler M."/>
            <person name="Boedeker C."/>
            <person name="Jeske O."/>
            <person name="Wiegand S."/>
            <person name="Reinhardt R."/>
            <person name="Schumann P."/>
            <person name="Rohde M."/>
            <person name="Spring S."/>
            <person name="Gloeckner F.O."/>
            <person name="Jogler C."/>
        </authorList>
    </citation>
    <scope>NUCLEOTIDE SEQUENCE [LARGE SCALE GENOMIC DNA]</scope>
    <source>
        <strain evidence="2 3">IG16b</strain>
    </source>
</reference>
<keyword evidence="1" id="KW-0472">Membrane</keyword>
<evidence type="ECO:0000256" key="1">
    <source>
        <dbReference type="SAM" id="Phobius"/>
    </source>
</evidence>
<protein>
    <recommendedName>
        <fullName evidence="4">Competence protein A</fullName>
    </recommendedName>
</protein>
<gene>
    <name evidence="2" type="ORF">Verru16b_01530</name>
</gene>
<evidence type="ECO:0000313" key="3">
    <source>
        <dbReference type="Proteomes" id="UP000095228"/>
    </source>
</evidence>
<feature type="transmembrane region" description="Helical" evidence="1">
    <location>
        <begin position="377"/>
        <end position="399"/>
    </location>
</feature>
<organism evidence="2 3">
    <name type="scientific">Lacunisphaera limnophila</name>
    <dbReference type="NCBI Taxonomy" id="1838286"/>
    <lineage>
        <taxon>Bacteria</taxon>
        <taxon>Pseudomonadati</taxon>
        <taxon>Verrucomicrobiota</taxon>
        <taxon>Opitutia</taxon>
        <taxon>Opitutales</taxon>
        <taxon>Opitutaceae</taxon>
        <taxon>Lacunisphaera</taxon>
    </lineage>
</organism>
<dbReference type="RefSeq" id="WP_069961714.1">
    <property type="nucleotide sequence ID" value="NZ_CP016094.1"/>
</dbReference>
<keyword evidence="1" id="KW-0812">Transmembrane</keyword>
<dbReference type="EMBL" id="CP016094">
    <property type="protein sequence ID" value="AOS44468.1"/>
    <property type="molecule type" value="Genomic_DNA"/>
</dbReference>
<dbReference type="AlphaFoldDB" id="A0A1D8AUC1"/>
<dbReference type="STRING" id="1838286.Verru16b_01530"/>